<accession>A0ACC1R1W6</accession>
<protein>
    <submittedName>
        <fullName evidence="1">Uncharacterized protein</fullName>
    </submittedName>
</protein>
<evidence type="ECO:0000313" key="1">
    <source>
        <dbReference type="EMBL" id="KAJ3495641.1"/>
    </source>
</evidence>
<keyword evidence="2" id="KW-1185">Reference proteome</keyword>
<organism evidence="1 2">
    <name type="scientific">Lecanicillium saksenae</name>
    <dbReference type="NCBI Taxonomy" id="468837"/>
    <lineage>
        <taxon>Eukaryota</taxon>
        <taxon>Fungi</taxon>
        <taxon>Dikarya</taxon>
        <taxon>Ascomycota</taxon>
        <taxon>Pezizomycotina</taxon>
        <taxon>Sordariomycetes</taxon>
        <taxon>Hypocreomycetidae</taxon>
        <taxon>Hypocreales</taxon>
        <taxon>Cordycipitaceae</taxon>
        <taxon>Lecanicillium</taxon>
    </lineage>
</organism>
<evidence type="ECO:0000313" key="2">
    <source>
        <dbReference type="Proteomes" id="UP001148737"/>
    </source>
</evidence>
<reference evidence="1" key="1">
    <citation type="submission" date="2022-07" db="EMBL/GenBank/DDBJ databases">
        <title>Genome Sequence of Lecanicillium saksenae.</title>
        <authorList>
            <person name="Buettner E."/>
        </authorList>
    </citation>
    <scope>NUCLEOTIDE SEQUENCE</scope>
    <source>
        <strain evidence="1">VT-O1</strain>
    </source>
</reference>
<name>A0ACC1R1W6_9HYPO</name>
<gene>
    <name evidence="1" type="ORF">NLG97_g3243</name>
</gene>
<comment type="caution">
    <text evidence="1">The sequence shown here is derived from an EMBL/GenBank/DDBJ whole genome shotgun (WGS) entry which is preliminary data.</text>
</comment>
<dbReference type="Proteomes" id="UP001148737">
    <property type="component" value="Unassembled WGS sequence"/>
</dbReference>
<sequence>MQTASSRIHQEVVRLAWSSPEREETSTTVTLGKCLALPGPFVRRGTAFHLQTRSSAAPGAPAAVRPSSTPSSSTLKNGFCAYVASVLTTRLGAEFSHRPEPLNSQAPPPSSTQQPTAPAPTTTTPVPTTNAHLVHFPPATRLTATGCWCPNPSQPRPHYWRTCTRFIPQPIILPSSVVSLCPHPPSSPTASTSTYVYRPHEPPAPAAIEHLFCFDPLAAAASYMQWLLAIPGPPSTPPDEGDAAYLGRWLIECYYTDEHYRAHRVQNPYLTQLDPDTGRLVHEARWEEVPATDEVAHAHYRLLSRFFMELREEPPRSTRAGCWFDAERVHRIINWDRLGVQETMDVFLPFMLQAKSQRLEGIPAR</sequence>
<proteinExistence type="predicted"/>
<dbReference type="EMBL" id="JANAKD010000260">
    <property type="protein sequence ID" value="KAJ3495641.1"/>
    <property type="molecule type" value="Genomic_DNA"/>
</dbReference>